<comment type="caution">
    <text evidence="1">The sequence shown here is derived from an EMBL/GenBank/DDBJ whole genome shotgun (WGS) entry which is preliminary data.</text>
</comment>
<gene>
    <name evidence="1" type="ORF">TASIC1_0006057300</name>
</gene>
<dbReference type="PANTHER" id="PTHR40788">
    <property type="entry name" value="CLR5 DOMAIN-CONTAINING PROTEIN-RELATED"/>
    <property type="match status" value="1"/>
</dbReference>
<name>A0A6V8R1C8_TRIAP</name>
<evidence type="ECO:0000313" key="2">
    <source>
        <dbReference type="Proteomes" id="UP000517252"/>
    </source>
</evidence>
<reference evidence="1 2" key="1">
    <citation type="submission" date="2020-07" db="EMBL/GenBank/DDBJ databases">
        <title>Trichoderma asperellum IC-1 whole genome shotgun sequence.</title>
        <authorList>
            <person name="Kanamasa S."/>
            <person name="Takahashi H."/>
        </authorList>
    </citation>
    <scope>NUCLEOTIDE SEQUENCE [LARGE SCALE GENOMIC DNA]</scope>
    <source>
        <strain evidence="1 2">IC-1</strain>
    </source>
</reference>
<organism evidence="1 2">
    <name type="scientific">Trichoderma asperellum</name>
    <name type="common">Filamentous fungus</name>
    <dbReference type="NCBI Taxonomy" id="101201"/>
    <lineage>
        <taxon>Eukaryota</taxon>
        <taxon>Fungi</taxon>
        <taxon>Dikarya</taxon>
        <taxon>Ascomycota</taxon>
        <taxon>Pezizomycotina</taxon>
        <taxon>Sordariomycetes</taxon>
        <taxon>Hypocreomycetidae</taxon>
        <taxon>Hypocreales</taxon>
        <taxon>Hypocreaceae</taxon>
        <taxon>Trichoderma</taxon>
    </lineage>
</organism>
<dbReference type="OrthoDB" id="2922289at2759"/>
<dbReference type="PANTHER" id="PTHR40788:SF1">
    <property type="entry name" value="IPA PROTEIN"/>
    <property type="match status" value="1"/>
</dbReference>
<accession>A0A6V8R1C8</accession>
<dbReference type="EMBL" id="BLZH01000006">
    <property type="protein sequence ID" value="GFP56403.1"/>
    <property type="molecule type" value="Genomic_DNA"/>
</dbReference>
<evidence type="ECO:0008006" key="3">
    <source>
        <dbReference type="Google" id="ProtNLM"/>
    </source>
</evidence>
<sequence>MDPNSNASALQELHSDLAWKYKAHASKIEDIWRSFSKDQRAECLKAGAANGEVLAHSSDASLGNVCKIVPELNLQDITTEPEFLLAHLKHRATTSLFQQYCDGALGKPGDRNFILEMMLKKNLRHVNPFKDSYTFFMDDRYGSSLRIVSRRDETLAAFAPAIKAGLCLPQSTGELILERQLVIFQTLNILIEDILDLGSHTRSKNERSKKSEQAASAALSKLTIQERPKKLSLPDLISSAQDQRDNLEEFLSLLSAEPVVLAHAVNIRFFSRPELVIDDKGRHLPVFSDKHISSAFFEAVHSAIKSATVWNYICRLLGLLKDATTDKVYRPIILQEISNICHLEYSRAQAQFTRHVQTGIGAKHFKRIANSYDNAGNAKVNMKIQPEELTRADPGLHYVLRLCQFQTNASKAVDWIKKLSDLYESHPIDRETLQEREIDALGDLIVITAFIQDVSPVISMPALSRKKGQMFVSRSQELDIELNKLRGEIDLREFAVPIDNLLEPGMTNGALIKLDQFVVSKTGSKMGFLYQDLMEDCLADLEDQYRATKAKLEKKEDIPLPIAAPQSIEDRVEQRKVKQKTRPYQSTMFEIVQIPEVPKEEPVEPTQVFKVSQPVSQVFSTLFNKSEARGSISWGAFESAMAELGFSVMPKYGSVYTFSPPDGMNVKKSITVHRPHKSRIEGYLIPIFARRLKRTYGWSEGRKDLAGHYKSVVPIVSEASM</sequence>
<protein>
    <recommendedName>
        <fullName evidence="3">Ipa protein</fullName>
    </recommendedName>
</protein>
<proteinExistence type="predicted"/>
<evidence type="ECO:0000313" key="1">
    <source>
        <dbReference type="EMBL" id="GFP56403.1"/>
    </source>
</evidence>
<dbReference type="Proteomes" id="UP000517252">
    <property type="component" value="Unassembled WGS sequence"/>
</dbReference>
<dbReference type="AlphaFoldDB" id="A0A6V8R1C8"/>